<sequence length="221" mass="24020">MLASSAATSNGSATANFSNGHYHLGIRGFVVHSCHSLQTGPDVLIGSTSLRVAVKSWSATDNVLRGPSLRLVRTAHIVLRRNIAKLSTAQVNLMDACVLLKITGVPGEEHGGVFVLSLLAPRPSLEFERSLVCLRKTQKERKGKGKRAQPKWVGVGRDTAAWRFKMPPRLLFSERSRDMIQSPDNRMPRRGTTTILGTAAAAHQTQDVPSEDGTEPLLIAH</sequence>
<evidence type="ECO:0000313" key="2">
    <source>
        <dbReference type="EMBL" id="CAB1445478.1"/>
    </source>
</evidence>
<keyword evidence="3" id="KW-1185">Reference proteome</keyword>
<evidence type="ECO:0000313" key="3">
    <source>
        <dbReference type="Proteomes" id="UP001153269"/>
    </source>
</evidence>
<protein>
    <submittedName>
        <fullName evidence="2">Uncharacterized protein</fullName>
    </submittedName>
</protein>
<dbReference type="Proteomes" id="UP001153269">
    <property type="component" value="Unassembled WGS sequence"/>
</dbReference>
<dbReference type="EMBL" id="CADEAL010003668">
    <property type="protein sequence ID" value="CAB1445478.1"/>
    <property type="molecule type" value="Genomic_DNA"/>
</dbReference>
<reference evidence="2" key="1">
    <citation type="submission" date="2020-03" db="EMBL/GenBank/DDBJ databases">
        <authorList>
            <person name="Weist P."/>
        </authorList>
    </citation>
    <scope>NUCLEOTIDE SEQUENCE</scope>
</reference>
<proteinExistence type="predicted"/>
<accession>A0A9N7VBM6</accession>
<feature type="region of interest" description="Disordered" evidence="1">
    <location>
        <begin position="198"/>
        <end position="221"/>
    </location>
</feature>
<evidence type="ECO:0000256" key="1">
    <source>
        <dbReference type="SAM" id="MobiDB-lite"/>
    </source>
</evidence>
<organism evidence="2 3">
    <name type="scientific">Pleuronectes platessa</name>
    <name type="common">European plaice</name>
    <dbReference type="NCBI Taxonomy" id="8262"/>
    <lineage>
        <taxon>Eukaryota</taxon>
        <taxon>Metazoa</taxon>
        <taxon>Chordata</taxon>
        <taxon>Craniata</taxon>
        <taxon>Vertebrata</taxon>
        <taxon>Euteleostomi</taxon>
        <taxon>Actinopterygii</taxon>
        <taxon>Neopterygii</taxon>
        <taxon>Teleostei</taxon>
        <taxon>Neoteleostei</taxon>
        <taxon>Acanthomorphata</taxon>
        <taxon>Carangaria</taxon>
        <taxon>Pleuronectiformes</taxon>
        <taxon>Pleuronectoidei</taxon>
        <taxon>Pleuronectidae</taxon>
        <taxon>Pleuronectes</taxon>
    </lineage>
</organism>
<gene>
    <name evidence="2" type="ORF">PLEPLA_LOCUS33209</name>
</gene>
<comment type="caution">
    <text evidence="2">The sequence shown here is derived from an EMBL/GenBank/DDBJ whole genome shotgun (WGS) entry which is preliminary data.</text>
</comment>
<name>A0A9N7VBM6_PLEPL</name>
<dbReference type="AlphaFoldDB" id="A0A9N7VBM6"/>